<dbReference type="InterPro" id="IPR011555">
    <property type="entry name" value="ATPase_proteolipid_su_C_euk"/>
</dbReference>
<comment type="similarity">
    <text evidence="2 10">Belongs to the V-ATPase proteolipid subunit family.</text>
</comment>
<dbReference type="Pfam" id="PF00137">
    <property type="entry name" value="ATP-synt_C"/>
    <property type="match status" value="2"/>
</dbReference>
<dbReference type="GO" id="GO:0033179">
    <property type="term" value="C:proton-transporting V-type ATPase, V0 domain"/>
    <property type="evidence" value="ECO:0007669"/>
    <property type="project" value="InterPro"/>
</dbReference>
<evidence type="ECO:0000256" key="9">
    <source>
        <dbReference type="ARBA" id="ARBA00046574"/>
    </source>
</evidence>
<comment type="subcellular location">
    <subcellularLocation>
        <location evidence="1">Membrane</location>
        <topology evidence="1">Multi-pass membrane protein</topology>
    </subcellularLocation>
    <subcellularLocation>
        <location evidence="10">Vacuole membrane</location>
        <topology evidence="10">Multi-pass membrane protein</topology>
    </subcellularLocation>
</comment>
<dbReference type="NCBIfam" id="TIGR01100">
    <property type="entry name" value="V_ATP_synt_C"/>
    <property type="match status" value="1"/>
</dbReference>
<dbReference type="Gene3D" id="1.20.120.610">
    <property type="entry name" value="lithium bound rotor ring of v- atpase"/>
    <property type="match status" value="1"/>
</dbReference>
<sequence length="454" mass="48923">MDYTLDGINDVGCHRKKTFLLETSCKKKQKQSGADAALIEAEQAAYGPFFGSLGVTAAMIFTAAGSAYGTAKSGTGIACMAVARPDLVMKAIIPVVMAGIVAIYGLVVAVIISGRLEPGGPNYTIDRGFSQFAAGLVCGLCGLGAGYAIGIVGDAGVRGLSQQPKLFVGMILMLIFSEVLGLYGMIFTQILPVLDEGGGSSMARPNKPPISFVFGSSTPRELSHHVDDIGKKGLKARLGEGGKEKRDLLYYMRQAKSIEAREPKGTARGYAFGSSTPRSLSHMGKVPRDQRVYDAKLAKEKSMEGVRTSTTNPQLAGTRLRREMGRSVSTESRNDADEAASEPDIVQDRMVDFSRNSIRAGAKVAGVATKKDSTAMEKDRGRTKAKRSTGSSTPVRKKTSTMQQENEVRRDHEREEDRTWEAVDELSAQHDSLTLNQAKGNADFEMEENKIMEE</sequence>
<comment type="subunit">
    <text evidence="9">V-ATPase is a heteromultimeric enzyme made up of two complexes: the ATP-hydrolytic V1 complex and the proton translocation V0 complex. The V1 complex consists of three catalytic AB heterodimers that form a heterohexamer, three peripheral stalks each consisting of EG heterodimers, one central rotor including subunits D and F, and the regulatory subunits C and H. The proton translocation complex V0 consists of the proton transport subunit a, a ring of proteolipid subunits c9c'', rotary subunit d, subunits e and f, and the accessory subunits vah-19/Ac45 and vah-20/PRR.</text>
</comment>
<evidence type="ECO:0000256" key="5">
    <source>
        <dbReference type="ARBA" id="ARBA00022781"/>
    </source>
</evidence>
<dbReference type="GO" id="GO:0007042">
    <property type="term" value="P:lysosomal lumen acidification"/>
    <property type="evidence" value="ECO:0007669"/>
    <property type="project" value="UniProtKB-ARBA"/>
</dbReference>
<dbReference type="GO" id="GO:0005774">
    <property type="term" value="C:vacuolar membrane"/>
    <property type="evidence" value="ECO:0007669"/>
    <property type="project" value="UniProtKB-SubCell"/>
</dbReference>
<keyword evidence="6 10" id="KW-1133">Transmembrane helix</keyword>
<feature type="domain" description="V-ATPase proteolipid subunit C-like" evidence="12">
    <location>
        <begin position="53"/>
        <end position="112"/>
    </location>
</feature>
<dbReference type="InterPro" id="IPR035921">
    <property type="entry name" value="F/V-ATP_Csub_sf"/>
</dbReference>
<feature type="transmembrane region" description="Helical" evidence="10">
    <location>
        <begin position="91"/>
        <end position="112"/>
    </location>
</feature>
<dbReference type="PANTHER" id="PTHR10263">
    <property type="entry name" value="V-TYPE PROTON ATPASE PROTEOLIPID SUBUNIT"/>
    <property type="match status" value="1"/>
</dbReference>
<evidence type="ECO:0000313" key="14">
    <source>
        <dbReference type="WBParaSite" id="GPLIN_000161800"/>
    </source>
</evidence>
<evidence type="ECO:0000256" key="3">
    <source>
        <dbReference type="ARBA" id="ARBA00022448"/>
    </source>
</evidence>
<evidence type="ECO:0000256" key="11">
    <source>
        <dbReference type="SAM" id="MobiDB-lite"/>
    </source>
</evidence>
<keyword evidence="4 10" id="KW-0812">Transmembrane</keyword>
<feature type="transmembrane region" description="Helical" evidence="10">
    <location>
        <begin position="49"/>
        <end position="70"/>
    </location>
</feature>
<evidence type="ECO:0000256" key="10">
    <source>
        <dbReference type="RuleBase" id="RU363060"/>
    </source>
</evidence>
<evidence type="ECO:0000259" key="12">
    <source>
        <dbReference type="Pfam" id="PF00137"/>
    </source>
</evidence>
<keyword evidence="5 10" id="KW-0375">Hydrogen ion transport</keyword>
<feature type="transmembrane region" description="Helical" evidence="10">
    <location>
        <begin position="132"/>
        <end position="154"/>
    </location>
</feature>
<dbReference type="Proteomes" id="UP000050741">
    <property type="component" value="Unassembled WGS sequence"/>
</dbReference>
<feature type="region of interest" description="Disordered" evidence="11">
    <location>
        <begin position="300"/>
        <end position="344"/>
    </location>
</feature>
<dbReference type="CDD" id="cd18175">
    <property type="entry name" value="ATP-synt_Vo_c_ATP6C_rpt1"/>
    <property type="match status" value="1"/>
</dbReference>
<keyword evidence="10" id="KW-0926">Vacuole</keyword>
<dbReference type="InterPro" id="IPR000245">
    <property type="entry name" value="ATPase_proteolipid_csu"/>
</dbReference>
<evidence type="ECO:0000256" key="7">
    <source>
        <dbReference type="ARBA" id="ARBA00023065"/>
    </source>
</evidence>
<comment type="function">
    <text evidence="10">Proton-conducting pore forming of the V0 complex of vacuolar(H+)-ATPase (V-ATPase), a multisubunit enzyme composed of a peripheral complex (V1) that hydrolyzes ATP and a membrane integral complex (V0) that translocates protons. V-ATPase is responsible for acidifying and maintaining the pH of intracellular compartments and in some cell types, is targeted to the plasma membrane, where it is responsible for acidifying the extracellular environment.</text>
</comment>
<keyword evidence="3 10" id="KW-0813">Transport</keyword>
<evidence type="ECO:0000256" key="1">
    <source>
        <dbReference type="ARBA" id="ARBA00004141"/>
    </source>
</evidence>
<reference evidence="13" key="1">
    <citation type="submission" date="2013-12" db="EMBL/GenBank/DDBJ databases">
        <authorList>
            <person name="Aslett M."/>
        </authorList>
    </citation>
    <scope>NUCLEOTIDE SEQUENCE [LARGE SCALE GENOMIC DNA]</scope>
    <source>
        <strain evidence="13">Lindley</strain>
    </source>
</reference>
<evidence type="ECO:0000256" key="2">
    <source>
        <dbReference type="ARBA" id="ARBA00007296"/>
    </source>
</evidence>
<feature type="region of interest" description="Disordered" evidence="11">
    <location>
        <begin position="369"/>
        <end position="454"/>
    </location>
</feature>
<dbReference type="FunFam" id="1.20.120.610:FF:000001">
    <property type="entry name" value="V-type proton ATPase proteolipid subunit"/>
    <property type="match status" value="1"/>
</dbReference>
<evidence type="ECO:0000256" key="4">
    <source>
        <dbReference type="ARBA" id="ARBA00022692"/>
    </source>
</evidence>
<reference evidence="13" key="2">
    <citation type="submission" date="2014-05" db="EMBL/GenBank/DDBJ databases">
        <title>The genome and life-stage specific transcriptomes of Globodera pallida elucidate key aspects of plant parasitism by a cyst nematode.</title>
        <authorList>
            <person name="Cotton J.A."/>
            <person name="Lilley C.J."/>
            <person name="Jones L.M."/>
            <person name="Kikuchi T."/>
            <person name="Reid A.J."/>
            <person name="Thorpe P."/>
            <person name="Tsai I.J."/>
            <person name="Beasley H."/>
            <person name="Blok V."/>
            <person name="Cock P.J.A."/>
            <person name="Van den Akker S.E."/>
            <person name="Holroyd N."/>
            <person name="Hunt M."/>
            <person name="Mantelin S."/>
            <person name="Naghra H."/>
            <person name="Pain A."/>
            <person name="Palomares-Rius J.E."/>
            <person name="Zarowiecki M."/>
            <person name="Berriman M."/>
            <person name="Jones J.T."/>
            <person name="Urwin P.E."/>
        </authorList>
    </citation>
    <scope>NUCLEOTIDE SEQUENCE [LARGE SCALE GENOMIC DNA]</scope>
    <source>
        <strain evidence="13">Lindley</strain>
    </source>
</reference>
<keyword evidence="13" id="KW-1185">Reference proteome</keyword>
<reference evidence="14" key="3">
    <citation type="submission" date="2016-06" db="UniProtKB">
        <authorList>
            <consortium name="WormBaseParasite"/>
        </authorList>
    </citation>
    <scope>IDENTIFICATION</scope>
</reference>
<dbReference type="SUPFAM" id="SSF81333">
    <property type="entry name" value="F1F0 ATP synthase subunit C"/>
    <property type="match status" value="1"/>
</dbReference>
<keyword evidence="8 10" id="KW-0472">Membrane</keyword>
<protein>
    <recommendedName>
        <fullName evidence="10">V-type proton ATPase proteolipid subunit</fullName>
    </recommendedName>
</protein>
<name>A0A183BLY3_GLOPA</name>
<dbReference type="InterPro" id="IPR002379">
    <property type="entry name" value="ATPase_proteolipid_c-like_dom"/>
</dbReference>
<dbReference type="GO" id="GO:0046961">
    <property type="term" value="F:proton-transporting ATPase activity, rotational mechanism"/>
    <property type="evidence" value="ECO:0007669"/>
    <property type="project" value="InterPro"/>
</dbReference>
<dbReference type="WBParaSite" id="GPLIN_000161800">
    <property type="protein sequence ID" value="GPLIN_000161800"/>
    <property type="gene ID" value="GPLIN_000161800"/>
</dbReference>
<evidence type="ECO:0000313" key="13">
    <source>
        <dbReference type="Proteomes" id="UP000050741"/>
    </source>
</evidence>
<feature type="domain" description="V-ATPase proteolipid subunit C-like" evidence="12">
    <location>
        <begin position="132"/>
        <end position="188"/>
    </location>
</feature>
<feature type="compositionally biased region" description="Polar residues" evidence="11">
    <location>
        <begin position="429"/>
        <end position="439"/>
    </location>
</feature>
<dbReference type="AlphaFoldDB" id="A0A183BLY3"/>
<feature type="compositionally biased region" description="Polar residues" evidence="11">
    <location>
        <begin position="388"/>
        <end position="404"/>
    </location>
</feature>
<evidence type="ECO:0000256" key="6">
    <source>
        <dbReference type="ARBA" id="ARBA00022989"/>
    </source>
</evidence>
<feature type="compositionally biased region" description="Basic and acidic residues" evidence="11">
    <location>
        <begin position="406"/>
        <end position="421"/>
    </location>
</feature>
<organism evidence="13 14">
    <name type="scientific">Globodera pallida</name>
    <name type="common">Potato cyst nematode worm</name>
    <name type="synonym">Heterodera pallida</name>
    <dbReference type="NCBI Taxonomy" id="36090"/>
    <lineage>
        <taxon>Eukaryota</taxon>
        <taxon>Metazoa</taxon>
        <taxon>Ecdysozoa</taxon>
        <taxon>Nematoda</taxon>
        <taxon>Chromadorea</taxon>
        <taxon>Rhabditida</taxon>
        <taxon>Tylenchina</taxon>
        <taxon>Tylenchomorpha</taxon>
        <taxon>Tylenchoidea</taxon>
        <taxon>Heteroderidae</taxon>
        <taxon>Heteroderinae</taxon>
        <taxon>Globodera</taxon>
    </lineage>
</organism>
<feature type="transmembrane region" description="Helical" evidence="10">
    <location>
        <begin position="166"/>
        <end position="186"/>
    </location>
</feature>
<keyword evidence="7 10" id="KW-0406">Ion transport</keyword>
<accession>A0A183BLY3</accession>
<dbReference type="CDD" id="cd18176">
    <property type="entry name" value="ATP-synt_Vo_c_ATP6C_rpt2"/>
    <property type="match status" value="1"/>
</dbReference>
<feature type="compositionally biased region" description="Basic and acidic residues" evidence="11">
    <location>
        <begin position="369"/>
        <end position="382"/>
    </location>
</feature>
<dbReference type="PRINTS" id="PR00122">
    <property type="entry name" value="VACATPASE"/>
</dbReference>
<evidence type="ECO:0000256" key="8">
    <source>
        <dbReference type="ARBA" id="ARBA00023136"/>
    </source>
</evidence>
<proteinExistence type="inferred from homology"/>